<dbReference type="Proteomes" id="UP000292445">
    <property type="component" value="Unassembled WGS sequence"/>
</dbReference>
<name>A0A4Q7NM23_9BURK</name>
<proteinExistence type="predicted"/>
<keyword evidence="2" id="KW-1185">Reference proteome</keyword>
<accession>A0A4Q7NM23</accession>
<organism evidence="1 2">
    <name type="scientific">Pigmentiphaga kullae</name>
    <dbReference type="NCBI Taxonomy" id="151784"/>
    <lineage>
        <taxon>Bacteria</taxon>
        <taxon>Pseudomonadati</taxon>
        <taxon>Pseudomonadota</taxon>
        <taxon>Betaproteobacteria</taxon>
        <taxon>Burkholderiales</taxon>
        <taxon>Alcaligenaceae</taxon>
        <taxon>Pigmentiphaga</taxon>
    </lineage>
</organism>
<sequence>MGKPTQLRAYVLDGRVVSIEVDPWRVYFNEIVAALTEKYGPPTLDTSIPDRRRAKWKDAQGNSISLLEKLVGENGFLTITSAYGADEIARRRAAMEAAKKRDM</sequence>
<evidence type="ECO:0000313" key="2">
    <source>
        <dbReference type="Proteomes" id="UP000292445"/>
    </source>
</evidence>
<protein>
    <submittedName>
        <fullName evidence="1">Uncharacterized protein</fullName>
    </submittedName>
</protein>
<evidence type="ECO:0000313" key="1">
    <source>
        <dbReference type="EMBL" id="RZS86052.1"/>
    </source>
</evidence>
<reference evidence="1 2" key="1">
    <citation type="submission" date="2019-02" db="EMBL/GenBank/DDBJ databases">
        <title>Genomic Encyclopedia of Type Strains, Phase IV (KMG-IV): sequencing the most valuable type-strain genomes for metagenomic binning, comparative biology and taxonomic classification.</title>
        <authorList>
            <person name="Goeker M."/>
        </authorList>
    </citation>
    <scope>NUCLEOTIDE SEQUENCE [LARGE SCALE GENOMIC DNA]</scope>
    <source>
        <strain evidence="1 2">K24</strain>
    </source>
</reference>
<dbReference type="AlphaFoldDB" id="A0A4Q7NM23"/>
<comment type="caution">
    <text evidence="1">The sequence shown here is derived from an EMBL/GenBank/DDBJ whole genome shotgun (WGS) entry which is preliminary data.</text>
</comment>
<gene>
    <name evidence="1" type="ORF">EV675_2086</name>
</gene>
<dbReference type="EMBL" id="SGXC01000001">
    <property type="protein sequence ID" value="RZS86052.1"/>
    <property type="molecule type" value="Genomic_DNA"/>
</dbReference>